<keyword evidence="8" id="KW-1185">Reference proteome</keyword>
<feature type="domain" description="Major facilitator superfamily (MFS) profile" evidence="6">
    <location>
        <begin position="19"/>
        <end position="446"/>
    </location>
</feature>
<feature type="transmembrane region" description="Helical" evidence="5">
    <location>
        <begin position="53"/>
        <end position="73"/>
    </location>
</feature>
<dbReference type="PROSITE" id="PS50850">
    <property type="entry name" value="MFS"/>
    <property type="match status" value="1"/>
</dbReference>
<feature type="transmembrane region" description="Helical" evidence="5">
    <location>
        <begin position="300"/>
        <end position="318"/>
    </location>
</feature>
<reference evidence="7 8" key="1">
    <citation type="submission" date="2018-10" db="EMBL/GenBank/DDBJ databases">
        <title>Genomic Encyclopedia of Type Strains, Phase IV (KMG-IV): sequencing the most valuable type-strain genomes for metagenomic binning, comparative biology and taxonomic classification.</title>
        <authorList>
            <person name="Goeker M."/>
        </authorList>
    </citation>
    <scope>NUCLEOTIDE SEQUENCE [LARGE SCALE GENOMIC DNA]</scope>
    <source>
        <strain evidence="7 8">DSM 25080</strain>
    </source>
</reference>
<comment type="caution">
    <text evidence="7">The sequence shown here is derived from an EMBL/GenBank/DDBJ whole genome shotgun (WGS) entry which is preliminary data.</text>
</comment>
<dbReference type="PANTHER" id="PTHR23501:SF154">
    <property type="entry name" value="MULTIDRUG-EFFLUX TRANSPORTER RV1634-RELATED"/>
    <property type="match status" value="1"/>
</dbReference>
<dbReference type="EMBL" id="REFJ01000003">
    <property type="protein sequence ID" value="RMA79925.1"/>
    <property type="molecule type" value="Genomic_DNA"/>
</dbReference>
<evidence type="ECO:0000256" key="3">
    <source>
        <dbReference type="ARBA" id="ARBA00022989"/>
    </source>
</evidence>
<dbReference type="GO" id="GO:0005886">
    <property type="term" value="C:plasma membrane"/>
    <property type="evidence" value="ECO:0007669"/>
    <property type="project" value="TreeGrafter"/>
</dbReference>
<dbReference type="PANTHER" id="PTHR23501">
    <property type="entry name" value="MAJOR FACILITATOR SUPERFAMILY"/>
    <property type="match status" value="1"/>
</dbReference>
<feature type="transmembrane region" description="Helical" evidence="5">
    <location>
        <begin position="421"/>
        <end position="442"/>
    </location>
</feature>
<evidence type="ECO:0000259" key="6">
    <source>
        <dbReference type="PROSITE" id="PS50850"/>
    </source>
</evidence>
<evidence type="ECO:0000256" key="1">
    <source>
        <dbReference type="ARBA" id="ARBA00004141"/>
    </source>
</evidence>
<dbReference type="Pfam" id="PF07690">
    <property type="entry name" value="MFS_1"/>
    <property type="match status" value="2"/>
</dbReference>
<feature type="transmembrane region" description="Helical" evidence="5">
    <location>
        <begin position="170"/>
        <end position="190"/>
    </location>
</feature>
<evidence type="ECO:0000313" key="7">
    <source>
        <dbReference type="EMBL" id="RMA79925.1"/>
    </source>
</evidence>
<dbReference type="GO" id="GO:0022857">
    <property type="term" value="F:transmembrane transporter activity"/>
    <property type="evidence" value="ECO:0007669"/>
    <property type="project" value="InterPro"/>
</dbReference>
<feature type="transmembrane region" description="Helical" evidence="5">
    <location>
        <begin position="210"/>
        <end position="228"/>
    </location>
</feature>
<evidence type="ECO:0000256" key="4">
    <source>
        <dbReference type="ARBA" id="ARBA00023136"/>
    </source>
</evidence>
<evidence type="ECO:0000313" key="8">
    <source>
        <dbReference type="Proteomes" id="UP000267187"/>
    </source>
</evidence>
<organism evidence="7 8">
    <name type="scientific">Umboniibacter marinipuniceus</name>
    <dbReference type="NCBI Taxonomy" id="569599"/>
    <lineage>
        <taxon>Bacteria</taxon>
        <taxon>Pseudomonadati</taxon>
        <taxon>Pseudomonadota</taxon>
        <taxon>Gammaproteobacteria</taxon>
        <taxon>Cellvibrionales</taxon>
        <taxon>Cellvibrionaceae</taxon>
        <taxon>Umboniibacter</taxon>
    </lineage>
</organism>
<feature type="transmembrane region" description="Helical" evidence="5">
    <location>
        <begin position="142"/>
        <end position="164"/>
    </location>
</feature>
<name>A0A3M0ABY3_9GAMM</name>
<dbReference type="InterPro" id="IPR020846">
    <property type="entry name" value="MFS_dom"/>
</dbReference>
<dbReference type="Gene3D" id="1.20.1250.20">
    <property type="entry name" value="MFS general substrate transporter like domains"/>
    <property type="match status" value="2"/>
</dbReference>
<feature type="transmembrane region" description="Helical" evidence="5">
    <location>
        <begin position="330"/>
        <end position="351"/>
    </location>
</feature>
<feature type="transmembrane region" description="Helical" evidence="5">
    <location>
        <begin position="273"/>
        <end position="294"/>
    </location>
</feature>
<dbReference type="AlphaFoldDB" id="A0A3M0ABY3"/>
<dbReference type="InterPro" id="IPR036259">
    <property type="entry name" value="MFS_trans_sf"/>
</dbReference>
<feature type="transmembrane region" description="Helical" evidence="5">
    <location>
        <begin position="85"/>
        <end position="103"/>
    </location>
</feature>
<comment type="subcellular location">
    <subcellularLocation>
        <location evidence="1">Membrane</location>
        <topology evidence="1">Multi-pass membrane protein</topology>
    </subcellularLocation>
</comment>
<gene>
    <name evidence="7" type="ORF">DFR27_1276</name>
</gene>
<keyword evidence="2 5" id="KW-0812">Transmembrane</keyword>
<feature type="transmembrane region" description="Helical" evidence="5">
    <location>
        <begin position="357"/>
        <end position="376"/>
    </location>
</feature>
<feature type="transmembrane region" description="Helical" evidence="5">
    <location>
        <begin position="20"/>
        <end position="41"/>
    </location>
</feature>
<sequence>MLFDCRLGLIMFSREQKLLLTGQILGIMLYAFDELAINTIMPFISSDLNGDHLYGAAFSFYMIGSLISVVWAGDRLDRKGPMLPLVFAVIAFSLGLVVASFATSMNYFVAARFLQGVGGGALYAVLFSLTAHCYSEAVRPKVIGLISAAWLVPAMLGPVTAGWLSDHLSWRAVFILQVPLLFVSLTTVYVGLRHFSFNSTGSPARRRTMILALVIALLVTVASLALSFGTTLNYVALALLLVATAVFGVRAISPASMRLHRAPQARLAATRGLVHFSFYAADVMIPLILVRQYAYSASEAGLVLVIGALGWTAASAIAAADRARTQRRELILIGNGLIFVGILASIVILQLNWTPLLFALSWVLVGAGMGLVYNCASAQLMDRAPSDQIGKTSTVASMSDAIGVVLASGLGGYLLNNLNLVSATTLLWCLALIGCLALALIIPSEKCFRLG</sequence>
<keyword evidence="3 5" id="KW-1133">Transmembrane helix</keyword>
<proteinExistence type="predicted"/>
<evidence type="ECO:0000256" key="2">
    <source>
        <dbReference type="ARBA" id="ARBA00022692"/>
    </source>
</evidence>
<feature type="transmembrane region" description="Helical" evidence="5">
    <location>
        <begin position="397"/>
        <end position="415"/>
    </location>
</feature>
<feature type="transmembrane region" description="Helical" evidence="5">
    <location>
        <begin position="234"/>
        <end position="252"/>
    </location>
</feature>
<feature type="transmembrane region" description="Helical" evidence="5">
    <location>
        <begin position="109"/>
        <end position="130"/>
    </location>
</feature>
<evidence type="ECO:0000256" key="5">
    <source>
        <dbReference type="SAM" id="Phobius"/>
    </source>
</evidence>
<dbReference type="Proteomes" id="UP000267187">
    <property type="component" value="Unassembled WGS sequence"/>
</dbReference>
<dbReference type="InterPro" id="IPR011701">
    <property type="entry name" value="MFS"/>
</dbReference>
<protein>
    <submittedName>
        <fullName evidence="7">MFS transporter</fullName>
    </submittedName>
</protein>
<keyword evidence="4 5" id="KW-0472">Membrane</keyword>
<dbReference type="SUPFAM" id="SSF103473">
    <property type="entry name" value="MFS general substrate transporter"/>
    <property type="match status" value="1"/>
</dbReference>
<accession>A0A3M0ABY3</accession>